<dbReference type="EMBL" id="JAPDFR010000002">
    <property type="protein sequence ID" value="KAK0389389.1"/>
    <property type="molecule type" value="Genomic_DNA"/>
</dbReference>
<dbReference type="PANTHER" id="PTHR10696:SF21">
    <property type="entry name" value="TAUD_TFDA-LIKE DOMAIN-CONTAINING PROTEIN"/>
    <property type="match status" value="1"/>
</dbReference>
<dbReference type="InterPro" id="IPR003819">
    <property type="entry name" value="TauD/TfdA-like"/>
</dbReference>
<evidence type="ECO:0000259" key="2">
    <source>
        <dbReference type="Pfam" id="PF02668"/>
    </source>
</evidence>
<proteinExistence type="predicted"/>
<gene>
    <name evidence="3" type="ORF">NLU13_2964</name>
</gene>
<dbReference type="AlphaFoldDB" id="A0AA39LA01"/>
<comment type="caution">
    <text evidence="3">The sequence shown here is derived from an EMBL/GenBank/DDBJ whole genome shotgun (WGS) entry which is preliminary data.</text>
</comment>
<name>A0AA39LA01_SARSR</name>
<dbReference type="Gene3D" id="3.60.130.10">
    <property type="entry name" value="Clavaminate synthase-like"/>
    <property type="match status" value="1"/>
</dbReference>
<dbReference type="GO" id="GO:0016491">
    <property type="term" value="F:oxidoreductase activity"/>
    <property type="evidence" value="ECO:0007669"/>
    <property type="project" value="UniProtKB-KW"/>
</dbReference>
<sequence>MATAALQPHSYRSSIQLDYTESEPVAFPLALSPSSDNPQLDLDDIVSEIHRVKRSGELDTLLDKHGAIYFQNLKLKNADHFSQFAHAIGWVPHEDIGNPVRRTVHAKNVASANEGPNTQPVYPHNEFGLSPHYPSYVFFYCVSAPETGGETPINNSVLLYDRLKKSHPQFIRDLEDKGVKYQLFYPNGPKDQIASAGTTVRQSYGQHVSDSDDAETARAKVEKEIRRLPTATWEWLNQSSENELGDLRVWQVLSAIRDHPRNGRPAFFNNIISRFLNALDNDTLQPPHLTKDGNYQPPAFYGDGSLIPREYLDEAVRVIKETRALVSWTAGDVLLLDNDRNSMDCVWLRKNRIMQYNMDASRGLGIENSWQVSGTSLRRPQRQEHSH</sequence>
<protein>
    <recommendedName>
        <fullName evidence="2">TauD/TfdA-like domain-containing protein</fullName>
    </recommendedName>
</protein>
<dbReference type="Proteomes" id="UP001175261">
    <property type="component" value="Unassembled WGS sequence"/>
</dbReference>
<dbReference type="Pfam" id="PF02668">
    <property type="entry name" value="TauD"/>
    <property type="match status" value="1"/>
</dbReference>
<evidence type="ECO:0000313" key="4">
    <source>
        <dbReference type="Proteomes" id="UP001175261"/>
    </source>
</evidence>
<keyword evidence="1" id="KW-0560">Oxidoreductase</keyword>
<dbReference type="SUPFAM" id="SSF51197">
    <property type="entry name" value="Clavaminate synthase-like"/>
    <property type="match status" value="1"/>
</dbReference>
<feature type="domain" description="TauD/TfdA-like" evidence="2">
    <location>
        <begin position="53"/>
        <end position="340"/>
    </location>
</feature>
<dbReference type="InterPro" id="IPR042098">
    <property type="entry name" value="TauD-like_sf"/>
</dbReference>
<accession>A0AA39LA01</accession>
<evidence type="ECO:0000313" key="3">
    <source>
        <dbReference type="EMBL" id="KAK0389389.1"/>
    </source>
</evidence>
<dbReference type="InterPro" id="IPR050411">
    <property type="entry name" value="AlphaKG_dependent_hydroxylases"/>
</dbReference>
<dbReference type="PANTHER" id="PTHR10696">
    <property type="entry name" value="GAMMA-BUTYROBETAINE HYDROXYLASE-RELATED"/>
    <property type="match status" value="1"/>
</dbReference>
<keyword evidence="4" id="KW-1185">Reference proteome</keyword>
<organism evidence="3 4">
    <name type="scientific">Sarocladium strictum</name>
    <name type="common">Black bundle disease fungus</name>
    <name type="synonym">Acremonium strictum</name>
    <dbReference type="NCBI Taxonomy" id="5046"/>
    <lineage>
        <taxon>Eukaryota</taxon>
        <taxon>Fungi</taxon>
        <taxon>Dikarya</taxon>
        <taxon>Ascomycota</taxon>
        <taxon>Pezizomycotina</taxon>
        <taxon>Sordariomycetes</taxon>
        <taxon>Hypocreomycetidae</taxon>
        <taxon>Hypocreales</taxon>
        <taxon>Sarocladiaceae</taxon>
        <taxon>Sarocladium</taxon>
    </lineage>
</organism>
<reference evidence="3" key="1">
    <citation type="submission" date="2022-10" db="EMBL/GenBank/DDBJ databases">
        <title>Determination and structural analysis of whole genome sequence of Sarocladium strictum F4-1.</title>
        <authorList>
            <person name="Hu L."/>
            <person name="Jiang Y."/>
        </authorList>
    </citation>
    <scope>NUCLEOTIDE SEQUENCE</scope>
    <source>
        <strain evidence="3">F4-1</strain>
    </source>
</reference>
<evidence type="ECO:0000256" key="1">
    <source>
        <dbReference type="ARBA" id="ARBA00023002"/>
    </source>
</evidence>